<organism evidence="13 14">
    <name type="scientific">Geoglobus acetivorans</name>
    <dbReference type="NCBI Taxonomy" id="565033"/>
    <lineage>
        <taxon>Archaea</taxon>
        <taxon>Methanobacteriati</taxon>
        <taxon>Methanobacteriota</taxon>
        <taxon>Archaeoglobi</taxon>
        <taxon>Archaeoglobales</taxon>
        <taxon>Archaeoglobaceae</taxon>
        <taxon>Geoglobus</taxon>
    </lineage>
</organism>
<evidence type="ECO:0000259" key="12">
    <source>
        <dbReference type="SMART" id="SM01376"/>
    </source>
</evidence>
<dbReference type="PANTHER" id="PTHR11673">
    <property type="entry name" value="TRANSLATION INITIATION FACTOR 5A FAMILY MEMBER"/>
    <property type="match status" value="1"/>
</dbReference>
<dbReference type="InterPro" id="IPR020189">
    <property type="entry name" value="IF5A_C"/>
</dbReference>
<evidence type="ECO:0000256" key="2">
    <source>
        <dbReference type="ARBA" id="ARBA00004496"/>
    </source>
</evidence>
<evidence type="ECO:0000256" key="4">
    <source>
        <dbReference type="ARBA" id="ARBA00016327"/>
    </source>
</evidence>
<dbReference type="SUPFAM" id="SSF50104">
    <property type="entry name" value="Translation proteins SH3-like domain"/>
    <property type="match status" value="1"/>
</dbReference>
<dbReference type="PIRSF" id="PIRSF003025">
    <property type="entry name" value="eIF5A"/>
    <property type="match status" value="1"/>
</dbReference>
<keyword evidence="7 11" id="KW-0648">Protein biosynthesis</keyword>
<comment type="function">
    <text evidence="1 11">Functions by promoting the formation of the first peptide bond.</text>
</comment>
<keyword evidence="5 11" id="KW-0963">Cytoplasm</keyword>
<dbReference type="HAMAP" id="MF_00085">
    <property type="entry name" value="eIF_5A"/>
    <property type="match status" value="1"/>
</dbReference>
<keyword evidence="8 11" id="KW-0385">Hypusine</keyword>
<evidence type="ECO:0000313" key="13">
    <source>
        <dbReference type="EMBL" id="XAT64845.1"/>
    </source>
</evidence>
<accession>A0ABZ3H804</accession>
<feature type="modified residue" description="Hypusine" evidence="11">
    <location>
        <position position="37"/>
    </location>
</feature>
<evidence type="ECO:0000256" key="10">
    <source>
        <dbReference type="ARBA" id="ARBA00032163"/>
    </source>
</evidence>
<dbReference type="EMBL" id="CP087714">
    <property type="protein sequence ID" value="XAT64845.1"/>
    <property type="molecule type" value="Genomic_DNA"/>
</dbReference>
<evidence type="ECO:0000256" key="8">
    <source>
        <dbReference type="ARBA" id="ARBA00023071"/>
    </source>
</evidence>
<evidence type="ECO:0000256" key="9">
    <source>
        <dbReference type="ARBA" id="ARBA00032030"/>
    </source>
</evidence>
<dbReference type="InterPro" id="IPR022847">
    <property type="entry name" value="Transl_elong_IF5A_arc"/>
</dbReference>
<dbReference type="InterPro" id="IPR048670">
    <property type="entry name" value="IF5A-like_N"/>
</dbReference>
<evidence type="ECO:0000256" key="1">
    <source>
        <dbReference type="ARBA" id="ARBA00003980"/>
    </source>
</evidence>
<dbReference type="InterPro" id="IPR008991">
    <property type="entry name" value="Translation_prot_SH3-like_sf"/>
</dbReference>
<feature type="domain" description="Translation initiation factor 5A C-terminal" evidence="12">
    <location>
        <begin position="70"/>
        <end position="129"/>
    </location>
</feature>
<evidence type="ECO:0000256" key="7">
    <source>
        <dbReference type="ARBA" id="ARBA00022917"/>
    </source>
</evidence>
<reference evidence="13 14" key="1">
    <citation type="submission" date="2021-11" db="EMBL/GenBank/DDBJ databases">
        <title>Whole genome of Geoglobus acetivorans.</title>
        <authorList>
            <person name="Liu D."/>
        </authorList>
    </citation>
    <scope>NUCLEOTIDE SEQUENCE [LARGE SCALE GENOMIC DNA]</scope>
    <source>
        <strain evidence="13 14">SBH6</strain>
    </source>
</reference>
<dbReference type="NCBIfam" id="TIGR00037">
    <property type="entry name" value="eIF_5A"/>
    <property type="match status" value="1"/>
</dbReference>
<name>A0ABZ3H804_GEOAI</name>
<dbReference type="CDD" id="cd04467">
    <property type="entry name" value="S1_aIF5A"/>
    <property type="match status" value="1"/>
</dbReference>
<dbReference type="SUPFAM" id="SSF50249">
    <property type="entry name" value="Nucleic acid-binding proteins"/>
    <property type="match status" value="1"/>
</dbReference>
<keyword evidence="6 11" id="KW-0396">Initiation factor</keyword>
<proteinExistence type="inferred from homology"/>
<comment type="subcellular location">
    <subcellularLocation>
        <location evidence="2 11">Cytoplasm</location>
    </subcellularLocation>
</comment>
<evidence type="ECO:0000256" key="3">
    <source>
        <dbReference type="ARBA" id="ARBA00006016"/>
    </source>
</evidence>
<dbReference type="Gene3D" id="2.30.30.30">
    <property type="match status" value="1"/>
</dbReference>
<evidence type="ECO:0000256" key="6">
    <source>
        <dbReference type="ARBA" id="ARBA00022540"/>
    </source>
</evidence>
<dbReference type="Pfam" id="PF01287">
    <property type="entry name" value="eIF-5a"/>
    <property type="match status" value="1"/>
</dbReference>
<evidence type="ECO:0000313" key="14">
    <source>
        <dbReference type="Proteomes" id="UP001492541"/>
    </source>
</evidence>
<dbReference type="InterPro" id="IPR001884">
    <property type="entry name" value="IF5A-like"/>
</dbReference>
<evidence type="ECO:0000256" key="11">
    <source>
        <dbReference type="HAMAP-Rule" id="MF_00085"/>
    </source>
</evidence>
<dbReference type="Gene3D" id="2.40.50.140">
    <property type="entry name" value="Nucleic acid-binding proteins"/>
    <property type="match status" value="1"/>
</dbReference>
<dbReference type="PROSITE" id="PS00302">
    <property type="entry name" value="IF5A_HYPUSINE"/>
    <property type="match status" value="1"/>
</dbReference>
<dbReference type="Pfam" id="PF21485">
    <property type="entry name" value="IF5A-like_N"/>
    <property type="match status" value="1"/>
</dbReference>
<comment type="similarity">
    <text evidence="3 11">Belongs to the eIF-5A family.</text>
</comment>
<gene>
    <name evidence="13" type="primary">eif5A</name>
    <name evidence="11" type="synonym">eif5a</name>
    <name evidence="13" type="ORF">LPQ35_01380</name>
</gene>
<dbReference type="InterPro" id="IPR019769">
    <property type="entry name" value="Trans_elong_IF5A_hypusine_site"/>
</dbReference>
<dbReference type="NCBIfam" id="NF003076">
    <property type="entry name" value="PRK03999.1"/>
    <property type="match status" value="1"/>
</dbReference>
<dbReference type="InterPro" id="IPR012340">
    <property type="entry name" value="NA-bd_OB-fold"/>
</dbReference>
<keyword evidence="14" id="KW-1185">Reference proteome</keyword>
<evidence type="ECO:0000256" key="5">
    <source>
        <dbReference type="ARBA" id="ARBA00022490"/>
    </source>
</evidence>
<dbReference type="GO" id="GO:0003743">
    <property type="term" value="F:translation initiation factor activity"/>
    <property type="evidence" value="ECO:0007669"/>
    <property type="project" value="UniProtKB-KW"/>
</dbReference>
<dbReference type="InterPro" id="IPR014722">
    <property type="entry name" value="Rib_uL2_dom2"/>
</dbReference>
<sequence length="129" mass="14419">MLMKQQAEVRQLREGGYVVIDDEPCEILSISVSKPGKHGAAKARIDAIGIFDRQKRSIVQPVTAKTYIPIVERKRAQVISVSGNVAQLMDLETYETFELEFGDEVADKVQPGNEIVYIESLGKRKIAEK</sequence>
<dbReference type="Proteomes" id="UP001492541">
    <property type="component" value="Chromosome"/>
</dbReference>
<protein>
    <recommendedName>
        <fullName evidence="4 11">Translation initiation factor 5A</fullName>
    </recommendedName>
    <alternativeName>
        <fullName evidence="10 11">Hypusine-containing protein</fullName>
    </alternativeName>
    <alternativeName>
        <fullName evidence="9 11">eIF-5A</fullName>
    </alternativeName>
</protein>
<dbReference type="SMART" id="SM01376">
    <property type="entry name" value="eIF-5a"/>
    <property type="match status" value="1"/>
</dbReference>